<comment type="caution">
    <text evidence="1">The sequence shown here is derived from an EMBL/GenBank/DDBJ whole genome shotgun (WGS) entry which is preliminary data.</text>
</comment>
<organism evidence="1 2">
    <name type="scientific">Roseateles oligotrophus</name>
    <dbReference type="NCBI Taxonomy" id="1769250"/>
    <lineage>
        <taxon>Bacteria</taxon>
        <taxon>Pseudomonadati</taxon>
        <taxon>Pseudomonadota</taxon>
        <taxon>Betaproteobacteria</taxon>
        <taxon>Burkholderiales</taxon>
        <taxon>Sphaerotilaceae</taxon>
        <taxon>Roseateles</taxon>
    </lineage>
</organism>
<protein>
    <submittedName>
        <fullName evidence="1">Uncharacterized protein</fullName>
    </submittedName>
</protein>
<sequence length="1362" mass="151675">MLDLIPLFRTATFKIEDQGSESAPMASFRDLDSYVLLGEPGSGKTSVFRQEAEALGNSALYFTARDFLCVSTSAMCAGKTLFIDALDERRAVLGNSSAPLDEIRTRLAELGKPRFRLSCREADWLQGGAQDLSLVAPSGNVRELRLDRLSESDIRTLLGTWLQSGDNAINEFFEEAHRHDLGALLGSPLLLKLLSSVVCRGQWPKSRSAVYALACKQMAQEHNTRHRDSCQHGLIAEDLLQEAAGKLSALLLLADISYITKDPGDCGEGGALVADIPISLELDAKLLSATLGTKLFGAEGERYAPWHRTIAEYLGGKALAKLVMERGLPIRRLLALMTGEDGGVVDSLRGLHGWLTVHCLTERELLIQTDPVGLVLYGDVRDFSTAEKTLILGALGREAIRFPWFRNGLWLAHPFGALGTSDMVPELRHLLQRPDRDLAHEALLECVIDAVIHGDALPDLAQDMRAALEDATHFSRTRRMAASAWLRCINYNAEETASVLEDFRVGKFADEDDELVGHILAEAYPNSIPAPIALRHLHAAKATNLIGNYHMFWADDYVEKMPDDQIPEAMATALALIKLPEVNSDQSSSRFSDTLAEIACKLLLRALQGIGDDASDKQLHEWFGLRLSRYGSVETDDAKQQSIDEWLTARPRRMKALLLSSANGSKSLDAAMRRIWEIDSRLHRARRPRNWYRWLLLQASRTDDLELARHWVVQAAHVATHPLDTFAIDLDDVWSWVEANSTRWPEATSWVEESTSCRLDDWRGRDHLRTQRVARASSLRLSEHRARILPLLPAVFDGAGELWLMGEISLAYKKELHGVAGNDAIARVSNYLGGTPEEAWRAIKGICAALSRDDLPTLDEIKVTHAEGKRLWLSYVCLLAAELLFEANPEVIRAWSEPTLEALIGCQLVDAHGRQANWLTALYAHRSADVLRILRPLAERDIAHPTPQLSTYYFLRKQEAPQAFVRELLPVLLNAIPNTPSPDQMRLFNEALVSAARRHLALSDWSNILSKLLAGRTISVEFCIALHTASIEFDPELHLIALRTLADVDADIALTIRKAIQTQEADWTGLAQRRPEVLGWLAELLADCAVACGDPLYHEPNAPSEREHRTIYNSLMVLARISSKQAATELGRLRQLACMSPWASELDWCIGEQRLLRRACTFFAPPLPQVAEVLANRAPANARDMAILILDQMTRLAQRIRDSNPNQLDLFWEPDGRGGRKPRGENECRDVLLGLIRPQLQLQNVTLEKEVPSAADKRADLQGSTLIRGELVVVPVEIKKENHTTVWSAWWDQLEARYTKNPAAAGIGIYLVLWFGYAVKNHPSGARPQSAEQAAALFTTDMPADRNGRTFGLVIDLSPREE</sequence>
<name>A0A840LE93_9BURK</name>
<dbReference type="RefSeq" id="WP_184301046.1">
    <property type="nucleotide sequence ID" value="NZ_JACHLP010000006.1"/>
</dbReference>
<gene>
    <name evidence="1" type="ORF">HNP55_003062</name>
</gene>
<proteinExistence type="predicted"/>
<evidence type="ECO:0000313" key="1">
    <source>
        <dbReference type="EMBL" id="MBB4844518.1"/>
    </source>
</evidence>
<reference evidence="1 2" key="1">
    <citation type="submission" date="2020-08" db="EMBL/GenBank/DDBJ databases">
        <title>Functional genomics of gut bacteria from endangered species of beetles.</title>
        <authorList>
            <person name="Carlos-Shanley C."/>
        </authorList>
    </citation>
    <scope>NUCLEOTIDE SEQUENCE [LARGE SCALE GENOMIC DNA]</scope>
    <source>
        <strain evidence="1 2">S00239</strain>
    </source>
</reference>
<evidence type="ECO:0000313" key="2">
    <source>
        <dbReference type="Proteomes" id="UP000562027"/>
    </source>
</evidence>
<accession>A0A840LE93</accession>
<dbReference type="Proteomes" id="UP000562027">
    <property type="component" value="Unassembled WGS sequence"/>
</dbReference>
<keyword evidence="2" id="KW-1185">Reference proteome</keyword>
<dbReference type="EMBL" id="JACHLP010000006">
    <property type="protein sequence ID" value="MBB4844518.1"/>
    <property type="molecule type" value="Genomic_DNA"/>
</dbReference>